<dbReference type="PROSITE" id="PS50887">
    <property type="entry name" value="GGDEF"/>
    <property type="match status" value="1"/>
</dbReference>
<feature type="domain" description="GGDEF" evidence="1">
    <location>
        <begin position="344"/>
        <end position="473"/>
    </location>
</feature>
<dbReference type="InterPro" id="IPR050469">
    <property type="entry name" value="Diguanylate_Cyclase"/>
</dbReference>
<dbReference type="GO" id="GO:0043709">
    <property type="term" value="P:cell adhesion involved in single-species biofilm formation"/>
    <property type="evidence" value="ECO:0007669"/>
    <property type="project" value="TreeGrafter"/>
</dbReference>
<dbReference type="InterPro" id="IPR000160">
    <property type="entry name" value="GGDEF_dom"/>
</dbReference>
<dbReference type="Gene3D" id="3.30.70.270">
    <property type="match status" value="1"/>
</dbReference>
<dbReference type="SMART" id="SM00267">
    <property type="entry name" value="GGDEF"/>
    <property type="match status" value="1"/>
</dbReference>
<dbReference type="SUPFAM" id="SSF55781">
    <property type="entry name" value="GAF domain-like"/>
    <property type="match status" value="1"/>
</dbReference>
<dbReference type="AlphaFoldDB" id="A0A285CWE4"/>
<dbReference type="InterPro" id="IPR029787">
    <property type="entry name" value="Nucleotide_cyclase"/>
</dbReference>
<keyword evidence="3" id="KW-1185">Reference proteome</keyword>
<evidence type="ECO:0000313" key="3">
    <source>
        <dbReference type="Proteomes" id="UP000219546"/>
    </source>
</evidence>
<dbReference type="GO" id="GO:0052621">
    <property type="term" value="F:diguanylate cyclase activity"/>
    <property type="evidence" value="ECO:0007669"/>
    <property type="project" value="TreeGrafter"/>
</dbReference>
<gene>
    <name evidence="2" type="ORF">SAMN05877753_105160</name>
</gene>
<accession>A0A285CWE4</accession>
<dbReference type="PANTHER" id="PTHR45138:SF9">
    <property type="entry name" value="DIGUANYLATE CYCLASE DGCM-RELATED"/>
    <property type="match status" value="1"/>
</dbReference>
<dbReference type="Pfam" id="PF00990">
    <property type="entry name" value="GGDEF"/>
    <property type="match status" value="1"/>
</dbReference>
<dbReference type="CDD" id="cd01949">
    <property type="entry name" value="GGDEF"/>
    <property type="match status" value="1"/>
</dbReference>
<dbReference type="OrthoDB" id="9759607at2"/>
<dbReference type="GO" id="GO:0005886">
    <property type="term" value="C:plasma membrane"/>
    <property type="evidence" value="ECO:0007669"/>
    <property type="project" value="TreeGrafter"/>
</dbReference>
<dbReference type="RefSeq" id="WP_097158972.1">
    <property type="nucleotide sequence ID" value="NZ_JBEPMQ010000004.1"/>
</dbReference>
<evidence type="ECO:0000259" key="1">
    <source>
        <dbReference type="PROSITE" id="PS50887"/>
    </source>
</evidence>
<sequence>MKDLMEHNIDIAELNIDANWYKPLFESTKLIHHFANEQDLYIFLLDVSNRFHLQNTIVEVWTSEESAADHPLVHKINFQQSPQRISEVFSSGEISQTSMDDNLKEIAIPIKGEQGIYGVLLIRTAYMPDKLKAIFQFLCDEAGKGIEKIKLYTQSKRKIKELKMLNDFVLRLNTSLRFSESLKLLKEHFNDTYEAAEVGFFFKNKELSFELSKESTPFFLSADASFYSQYAAEHFKNVTASIFIGDAQAKIGIEQPLYRTILLFPFLDGEELIGYTILLHPQKYAYKWEIFKNIETLIIHSSLVITNALLKEELEKMAMTDPLTHLYSRRYLNKKIEKSMREDSEGTFIILDIDNFKEVNDQYGHQVGDNVLVQVGQHILQNIRKNDIGARWGGEELAIYLPRTELDAGLSVASRLVETVSIVTNPSITVSCGVSYWKNDDHRSSYKNLFAWADQALYKAKSLGKNKIIVHGYE</sequence>
<dbReference type="GO" id="GO:1902201">
    <property type="term" value="P:negative regulation of bacterial-type flagellum-dependent cell motility"/>
    <property type="evidence" value="ECO:0007669"/>
    <property type="project" value="TreeGrafter"/>
</dbReference>
<protein>
    <submittedName>
        <fullName evidence="2">Diguanylate cyclase (GGDEF)-like protein</fullName>
    </submittedName>
</protein>
<dbReference type="InterPro" id="IPR043128">
    <property type="entry name" value="Rev_trsase/Diguanyl_cyclase"/>
</dbReference>
<reference evidence="2 3" key="1">
    <citation type="submission" date="2017-08" db="EMBL/GenBank/DDBJ databases">
        <authorList>
            <person name="de Groot N.N."/>
        </authorList>
    </citation>
    <scope>NUCLEOTIDE SEQUENCE [LARGE SCALE GENOMIC DNA]</scope>
    <source>
        <strain evidence="2 3">JC228</strain>
    </source>
</reference>
<dbReference type="FunFam" id="3.30.70.270:FF:000001">
    <property type="entry name" value="Diguanylate cyclase domain protein"/>
    <property type="match status" value="1"/>
</dbReference>
<evidence type="ECO:0000313" key="2">
    <source>
        <dbReference type="EMBL" id="SNX71398.1"/>
    </source>
</evidence>
<proteinExistence type="predicted"/>
<dbReference type="SUPFAM" id="SSF55073">
    <property type="entry name" value="Nucleotide cyclase"/>
    <property type="match status" value="1"/>
</dbReference>
<dbReference type="PANTHER" id="PTHR45138">
    <property type="entry name" value="REGULATORY COMPONENTS OF SENSORY TRANSDUCTION SYSTEM"/>
    <property type="match status" value="1"/>
</dbReference>
<dbReference type="Proteomes" id="UP000219546">
    <property type="component" value="Unassembled WGS sequence"/>
</dbReference>
<name>A0A285CWE4_9BACI</name>
<dbReference type="NCBIfam" id="TIGR00254">
    <property type="entry name" value="GGDEF"/>
    <property type="match status" value="1"/>
</dbReference>
<dbReference type="EMBL" id="OAOP01000005">
    <property type="protein sequence ID" value="SNX71398.1"/>
    <property type="molecule type" value="Genomic_DNA"/>
</dbReference>
<organism evidence="2 3">
    <name type="scientific">Bacillus oleivorans</name>
    <dbReference type="NCBI Taxonomy" id="1448271"/>
    <lineage>
        <taxon>Bacteria</taxon>
        <taxon>Bacillati</taxon>
        <taxon>Bacillota</taxon>
        <taxon>Bacilli</taxon>
        <taxon>Bacillales</taxon>
        <taxon>Bacillaceae</taxon>
        <taxon>Bacillus</taxon>
    </lineage>
</organism>